<dbReference type="CDD" id="cd00200">
    <property type="entry name" value="WD40"/>
    <property type="match status" value="1"/>
</dbReference>
<dbReference type="InterPro" id="IPR001680">
    <property type="entry name" value="WD40_rpt"/>
</dbReference>
<gene>
    <name evidence="7" type="ORF">HHI36_010971</name>
</gene>
<dbReference type="AlphaFoldDB" id="A0ABD2MKN6"/>
<dbReference type="PROSITE" id="PS50082">
    <property type="entry name" value="WD_REPEATS_2"/>
    <property type="match status" value="5"/>
</dbReference>
<comment type="caution">
    <text evidence="7">The sequence shown here is derived from an EMBL/GenBank/DDBJ whole genome shotgun (WGS) entry which is preliminary data.</text>
</comment>
<dbReference type="InterPro" id="IPR036322">
    <property type="entry name" value="WD40_repeat_dom_sf"/>
</dbReference>
<dbReference type="InterPro" id="IPR051865">
    <property type="entry name" value="WD-repeat_CDT2_adapter"/>
</dbReference>
<feature type="repeat" description="WD" evidence="6">
    <location>
        <begin position="132"/>
        <end position="174"/>
    </location>
</feature>
<dbReference type="Proteomes" id="UP001516400">
    <property type="component" value="Unassembled WGS sequence"/>
</dbReference>
<dbReference type="InterPro" id="IPR015943">
    <property type="entry name" value="WD40/YVTN_repeat-like_dom_sf"/>
</dbReference>
<proteinExistence type="inferred from homology"/>
<keyword evidence="8" id="KW-1185">Reference proteome</keyword>
<evidence type="ECO:0000256" key="3">
    <source>
        <dbReference type="ARBA" id="ARBA00022737"/>
    </source>
</evidence>
<dbReference type="SMART" id="SM00320">
    <property type="entry name" value="WD40"/>
    <property type="match status" value="6"/>
</dbReference>
<reference evidence="7 8" key="1">
    <citation type="journal article" date="2021" name="BMC Biol.">
        <title>Horizontally acquired antibacterial genes associated with adaptive radiation of ladybird beetles.</title>
        <authorList>
            <person name="Li H.S."/>
            <person name="Tang X.F."/>
            <person name="Huang Y.H."/>
            <person name="Xu Z.Y."/>
            <person name="Chen M.L."/>
            <person name="Du X.Y."/>
            <person name="Qiu B.Y."/>
            <person name="Chen P.T."/>
            <person name="Zhang W."/>
            <person name="Slipinski A."/>
            <person name="Escalona H.E."/>
            <person name="Waterhouse R.M."/>
            <person name="Zwick A."/>
            <person name="Pang H."/>
        </authorList>
    </citation>
    <scope>NUCLEOTIDE SEQUENCE [LARGE SCALE GENOMIC DNA]</scope>
    <source>
        <strain evidence="7">SYSU2018</strain>
    </source>
</reference>
<evidence type="ECO:0000256" key="5">
    <source>
        <dbReference type="ARBA" id="ARBA00038344"/>
    </source>
</evidence>
<evidence type="ECO:0000256" key="4">
    <source>
        <dbReference type="ARBA" id="ARBA00022786"/>
    </source>
</evidence>
<feature type="repeat" description="WD" evidence="6">
    <location>
        <begin position="88"/>
        <end position="129"/>
    </location>
</feature>
<evidence type="ECO:0000256" key="2">
    <source>
        <dbReference type="ARBA" id="ARBA00022574"/>
    </source>
</evidence>
<keyword evidence="2 6" id="KW-0853">WD repeat</keyword>
<dbReference type="InterPro" id="IPR020472">
    <property type="entry name" value="WD40_PAC1"/>
</dbReference>
<feature type="repeat" description="WD" evidence="6">
    <location>
        <begin position="313"/>
        <end position="343"/>
    </location>
</feature>
<feature type="repeat" description="WD" evidence="6">
    <location>
        <begin position="202"/>
        <end position="236"/>
    </location>
</feature>
<evidence type="ECO:0000256" key="1">
    <source>
        <dbReference type="ARBA" id="ARBA00004906"/>
    </source>
</evidence>
<keyword evidence="4" id="KW-0833">Ubl conjugation pathway</keyword>
<evidence type="ECO:0000313" key="7">
    <source>
        <dbReference type="EMBL" id="KAL3266817.1"/>
    </source>
</evidence>
<dbReference type="Pfam" id="PF00400">
    <property type="entry name" value="WD40"/>
    <property type="match status" value="4"/>
</dbReference>
<dbReference type="Gene3D" id="2.130.10.10">
    <property type="entry name" value="YVTN repeat-like/Quinoprotein amine dehydrogenase"/>
    <property type="match status" value="2"/>
</dbReference>
<name>A0ABD2MKN6_9CUCU</name>
<comment type="similarity">
    <text evidence="5">Belongs to the WD repeat cdt2 family.</text>
</comment>
<keyword evidence="3" id="KW-0677">Repeat</keyword>
<protein>
    <submittedName>
        <fullName evidence="7">Uncharacterized protein</fullName>
    </submittedName>
</protein>
<feature type="repeat" description="WD" evidence="6">
    <location>
        <begin position="344"/>
        <end position="386"/>
    </location>
</feature>
<comment type="pathway">
    <text evidence="1">Protein modification; protein ubiquitination.</text>
</comment>
<dbReference type="EMBL" id="JABFTP020000001">
    <property type="protein sequence ID" value="KAL3266817.1"/>
    <property type="molecule type" value="Genomic_DNA"/>
</dbReference>
<sequence>MHPVKAYFDQQYGYAKISSFEPFFSRLRCLKADDFSQIYSTQEGYPDTPIFACKFSDKTGYENLLGLANEDGKIAIHDVHNRQERIGLHAHNNAIFDLTWLFQQLKIVTASGDHSSKLYDISNSGITEERTFFRHERSVKSIASSKDDPSIFATGGRDGNIILWDIRAENANAAVIGKSDKIIQQSHISKVLTPSRIKKNVPISQNNSVTGLVFQDSNTLVSCGAGDGCIKIWDLRKTHYNGKREPIPKFTLQYPGKSAKNGFSNLVMDSQCIKLYANCLDSNIYCYNVGTYSNTPVMTYTGHQNNTFYIKSALSNDGSYLISGSSDESAYIWNLNNSQPICKLVGHTAEVTCVAWCQNVDTCIVTCSDDIKHKLWRIGTEELPEDFEIEGRGKTEILPKFSMTNKSNLKRLTLHSALFKEVPKKFIVSCERCFSSSNNNRFCQACNFTNKRKLTDEIFPSKRLQTEFEPRELFSNLNNIDIDKSTNHSQNKRKYEEAILSPLKDLPNFVIDGVAPHLNFSPPKKKHCDWLTKMRIDHSFKRKMLMNEEEPSSKMNKLEIPKTKSYSKHSNQKSPLLKYFKLTNSSVKCERHPSLLKIVIIVIFSILLTICRSEINVKC</sequence>
<dbReference type="PANTHER" id="PTHR22852:SF0">
    <property type="entry name" value="DENTICLELESS PROTEIN HOMOLOG"/>
    <property type="match status" value="1"/>
</dbReference>
<dbReference type="PRINTS" id="PR00320">
    <property type="entry name" value="GPROTEINBRPT"/>
</dbReference>
<dbReference type="PROSITE" id="PS50294">
    <property type="entry name" value="WD_REPEATS_REGION"/>
    <property type="match status" value="1"/>
</dbReference>
<evidence type="ECO:0000313" key="8">
    <source>
        <dbReference type="Proteomes" id="UP001516400"/>
    </source>
</evidence>
<evidence type="ECO:0000256" key="6">
    <source>
        <dbReference type="PROSITE-ProRule" id="PRU00221"/>
    </source>
</evidence>
<dbReference type="SUPFAM" id="SSF50978">
    <property type="entry name" value="WD40 repeat-like"/>
    <property type="match status" value="1"/>
</dbReference>
<dbReference type="PANTHER" id="PTHR22852">
    <property type="entry name" value="LETHAL 2 DENTICLELESS PROTEIN RETINOIC ACID-REGULATED NUCLEAR MATRIX-ASSOCIATED PROTEIN"/>
    <property type="match status" value="1"/>
</dbReference>
<accession>A0ABD2MKN6</accession>
<dbReference type="InterPro" id="IPR019775">
    <property type="entry name" value="WD40_repeat_CS"/>
</dbReference>
<organism evidence="7 8">
    <name type="scientific">Cryptolaemus montrouzieri</name>
    <dbReference type="NCBI Taxonomy" id="559131"/>
    <lineage>
        <taxon>Eukaryota</taxon>
        <taxon>Metazoa</taxon>
        <taxon>Ecdysozoa</taxon>
        <taxon>Arthropoda</taxon>
        <taxon>Hexapoda</taxon>
        <taxon>Insecta</taxon>
        <taxon>Pterygota</taxon>
        <taxon>Neoptera</taxon>
        <taxon>Endopterygota</taxon>
        <taxon>Coleoptera</taxon>
        <taxon>Polyphaga</taxon>
        <taxon>Cucujiformia</taxon>
        <taxon>Coccinelloidea</taxon>
        <taxon>Coccinellidae</taxon>
        <taxon>Scymninae</taxon>
        <taxon>Scymnini</taxon>
        <taxon>Cryptolaemus</taxon>
    </lineage>
</organism>
<dbReference type="PROSITE" id="PS00678">
    <property type="entry name" value="WD_REPEATS_1"/>
    <property type="match status" value="1"/>
</dbReference>